<keyword evidence="1" id="KW-0472">Membrane</keyword>
<reference evidence="3 4" key="1">
    <citation type="submission" date="2019-09" db="EMBL/GenBank/DDBJ databases">
        <title>Draft genome sequence of various Type strains from the CCUG.</title>
        <authorList>
            <person name="Pineiro-Iglesias B."/>
            <person name="Tunovic T."/>
            <person name="Unosson C."/>
            <person name="Inganas E."/>
            <person name="Ohlen M."/>
            <person name="Cardew S."/>
            <person name="Jensie-Markopoulos S."/>
            <person name="Salva-Serra F."/>
            <person name="Jaen-Luchoro D."/>
            <person name="Karlsson R."/>
            <person name="Svensson-Stadler L."/>
            <person name="Chun J."/>
            <person name="Moore E."/>
        </authorList>
    </citation>
    <scope>NUCLEOTIDE SEQUENCE [LARGE SCALE GENOMIC DNA]</scope>
    <source>
        <strain evidence="3 4">CCUG 32756T</strain>
    </source>
</reference>
<feature type="transmembrane region" description="Helical" evidence="1">
    <location>
        <begin position="332"/>
        <end position="350"/>
    </location>
</feature>
<dbReference type="RefSeq" id="WP_150337839.1">
    <property type="nucleotide sequence ID" value="NZ_JAERIX010000017.1"/>
</dbReference>
<feature type="signal peptide" evidence="2">
    <location>
        <begin position="1"/>
        <end position="27"/>
    </location>
</feature>
<evidence type="ECO:0000256" key="2">
    <source>
        <dbReference type="SAM" id="SignalP"/>
    </source>
</evidence>
<evidence type="ECO:0008006" key="5">
    <source>
        <dbReference type="Google" id="ProtNLM"/>
    </source>
</evidence>
<sequence>MRIFVLPPFTLSLLIVLVLGAFTASLAEPTQNPQSNAPNPTDLLESFSEPSGEAFIRPDQSAEQILHLQNTTPESTLTSTIYVGQRVPITYRVMFFNNASLNQSSFKEKTTTNAITLENPNQAWQEVELESSAAQKPQKVYEITYLFKIKAQSVKIPAFEVSAIASDGSFIDVVTSDPITLNATDLYQNKSYAGVVGEDVQLGIYKAKPYDEQSNLIAFELIAKKANLEDFKLPDIEKQGIERSSFSPLESKAIFYAVVPKNMQNLLFEYFSTQTNRFEQIRVPIVPVVDGVTTQENLKPKNTYLMYWALFIGGVAISCFVLAFFSKSLRKVFFVLGVAMVLYLLYYLFYTKTATISAQTQIWILPTQNSTLLETTSDSMKIKIIGEHGQYYKIITPKEAIGWIRKEDAS</sequence>
<accession>A0A5M9QGN1</accession>
<proteinExistence type="predicted"/>
<gene>
    <name evidence="3" type="ORF">F4V45_08200</name>
</gene>
<comment type="caution">
    <text evidence="3">The sequence shown here is derived from an EMBL/GenBank/DDBJ whole genome shotgun (WGS) entry which is preliminary data.</text>
</comment>
<dbReference type="EMBL" id="VXKE01000021">
    <property type="protein sequence ID" value="KAA8707834.1"/>
    <property type="molecule type" value="Genomic_DNA"/>
</dbReference>
<feature type="transmembrane region" description="Helical" evidence="1">
    <location>
        <begin position="305"/>
        <end position="325"/>
    </location>
</feature>
<keyword evidence="1" id="KW-1133">Transmembrane helix</keyword>
<evidence type="ECO:0000313" key="3">
    <source>
        <dbReference type="EMBL" id="KAA8707834.1"/>
    </source>
</evidence>
<dbReference type="AlphaFoldDB" id="A0A5M9QGN1"/>
<keyword evidence="1" id="KW-0812">Transmembrane</keyword>
<evidence type="ECO:0000256" key="1">
    <source>
        <dbReference type="SAM" id="Phobius"/>
    </source>
</evidence>
<organism evidence="3 4">
    <name type="scientific">Helicobacter canis</name>
    <dbReference type="NCBI Taxonomy" id="29419"/>
    <lineage>
        <taxon>Bacteria</taxon>
        <taxon>Pseudomonadati</taxon>
        <taxon>Campylobacterota</taxon>
        <taxon>Epsilonproteobacteria</taxon>
        <taxon>Campylobacterales</taxon>
        <taxon>Helicobacteraceae</taxon>
        <taxon>Helicobacter</taxon>
    </lineage>
</organism>
<keyword evidence="2" id="KW-0732">Signal</keyword>
<protein>
    <recommendedName>
        <fullName evidence="5">Periplasmic protein</fullName>
    </recommendedName>
</protein>
<dbReference type="Proteomes" id="UP000323707">
    <property type="component" value="Unassembled WGS sequence"/>
</dbReference>
<name>A0A5M9QGN1_9HELI</name>
<feature type="chain" id="PRO_5024419112" description="Periplasmic protein" evidence="2">
    <location>
        <begin position="28"/>
        <end position="410"/>
    </location>
</feature>
<evidence type="ECO:0000313" key="4">
    <source>
        <dbReference type="Proteomes" id="UP000323707"/>
    </source>
</evidence>